<dbReference type="InterPro" id="IPR036388">
    <property type="entry name" value="WH-like_DNA-bd_sf"/>
</dbReference>
<dbReference type="Pfam" id="PF08100">
    <property type="entry name" value="Dimerisation"/>
    <property type="match status" value="1"/>
</dbReference>
<dbReference type="CDD" id="cd02440">
    <property type="entry name" value="AdoMet_MTases"/>
    <property type="match status" value="1"/>
</dbReference>
<dbReference type="InterPro" id="IPR001077">
    <property type="entry name" value="COMT_C"/>
</dbReference>
<proteinExistence type="predicted"/>
<evidence type="ECO:0000256" key="3">
    <source>
        <dbReference type="ARBA" id="ARBA00022691"/>
    </source>
</evidence>
<dbReference type="PANTHER" id="PTHR43712">
    <property type="entry name" value="PUTATIVE (AFU_ORTHOLOGUE AFUA_4G14580)-RELATED"/>
    <property type="match status" value="1"/>
</dbReference>
<dbReference type="GO" id="GO:0008168">
    <property type="term" value="F:methyltransferase activity"/>
    <property type="evidence" value="ECO:0007669"/>
    <property type="project" value="UniProtKB-KW"/>
</dbReference>
<feature type="domain" description="O-methyltransferase dimerisation" evidence="5">
    <location>
        <begin position="15"/>
        <end position="90"/>
    </location>
</feature>
<accession>A0ABV8FZL8</accession>
<evidence type="ECO:0000256" key="2">
    <source>
        <dbReference type="ARBA" id="ARBA00022679"/>
    </source>
</evidence>
<reference evidence="7" key="1">
    <citation type="journal article" date="2019" name="Int. J. Syst. Evol. Microbiol.">
        <title>The Global Catalogue of Microorganisms (GCM) 10K type strain sequencing project: providing services to taxonomists for standard genome sequencing and annotation.</title>
        <authorList>
            <consortium name="The Broad Institute Genomics Platform"/>
            <consortium name="The Broad Institute Genome Sequencing Center for Infectious Disease"/>
            <person name="Wu L."/>
            <person name="Ma J."/>
        </authorList>
    </citation>
    <scope>NUCLEOTIDE SEQUENCE [LARGE SCALE GENOMIC DNA]</scope>
    <source>
        <strain evidence="7">TBRC 1276</strain>
    </source>
</reference>
<evidence type="ECO:0000313" key="6">
    <source>
        <dbReference type="EMBL" id="MFC4007188.1"/>
    </source>
</evidence>
<protein>
    <submittedName>
        <fullName evidence="6">Methyltransferase</fullName>
    </submittedName>
</protein>
<sequence length="334" mass="36484">MATDAPISTPADIFRLANMYAMSKVVLTAAELDLFTALKDTPASAEEVRERLGLHPRATKQWLDALVVTGLLQRENGRYANSPAAARFLVRGAPAYVGGFLSRSGEMLYPAWGKFADTLRTGAPQANDGDFRLLLDKPGFLDRFLTMMDSLSGHLGPELAKAYDWTAHDSVADVGGARGNLVSHLVKAHLHLKGMVFDLPQMEPKFDEHMAALGLTGRAAFVPGDFFNDPMPQADVLIMGHVLHDWSEEERRMLVGKAYQALAPGGVLLVYDRMIEEEPADAENLLVSLHMILTTTDGTEYTPGECQAWMREAGFQDSSVQPLGPTDTLIIATK</sequence>
<evidence type="ECO:0000313" key="7">
    <source>
        <dbReference type="Proteomes" id="UP001595851"/>
    </source>
</evidence>
<evidence type="ECO:0000259" key="5">
    <source>
        <dbReference type="Pfam" id="PF08100"/>
    </source>
</evidence>
<dbReference type="EMBL" id="JBHSBI010000003">
    <property type="protein sequence ID" value="MFC4007188.1"/>
    <property type="molecule type" value="Genomic_DNA"/>
</dbReference>
<keyword evidence="7" id="KW-1185">Reference proteome</keyword>
<dbReference type="SUPFAM" id="SSF53335">
    <property type="entry name" value="S-adenosyl-L-methionine-dependent methyltransferases"/>
    <property type="match status" value="1"/>
</dbReference>
<dbReference type="PIRSF" id="PIRSF005739">
    <property type="entry name" value="O-mtase"/>
    <property type="match status" value="1"/>
</dbReference>
<keyword evidence="3" id="KW-0949">S-adenosyl-L-methionine</keyword>
<dbReference type="InterPro" id="IPR016461">
    <property type="entry name" value="COMT-like"/>
</dbReference>
<feature type="domain" description="O-methyltransferase C-terminal" evidence="4">
    <location>
        <begin position="130"/>
        <end position="316"/>
    </location>
</feature>
<dbReference type="PROSITE" id="PS51683">
    <property type="entry name" value="SAM_OMT_II"/>
    <property type="match status" value="1"/>
</dbReference>
<evidence type="ECO:0000256" key="1">
    <source>
        <dbReference type="ARBA" id="ARBA00022603"/>
    </source>
</evidence>
<dbReference type="InterPro" id="IPR036390">
    <property type="entry name" value="WH_DNA-bd_sf"/>
</dbReference>
<dbReference type="RefSeq" id="WP_379527311.1">
    <property type="nucleotide sequence ID" value="NZ_JBHSBI010000003.1"/>
</dbReference>
<dbReference type="InterPro" id="IPR029063">
    <property type="entry name" value="SAM-dependent_MTases_sf"/>
</dbReference>
<dbReference type="InterPro" id="IPR012967">
    <property type="entry name" value="COMT_dimerisation"/>
</dbReference>
<dbReference type="SUPFAM" id="SSF46785">
    <property type="entry name" value="Winged helix' DNA-binding domain"/>
    <property type="match status" value="1"/>
</dbReference>
<dbReference type="Gene3D" id="3.40.50.150">
    <property type="entry name" value="Vaccinia Virus protein VP39"/>
    <property type="match status" value="1"/>
</dbReference>
<dbReference type="Pfam" id="PF00891">
    <property type="entry name" value="Methyltransf_2"/>
    <property type="match status" value="1"/>
</dbReference>
<evidence type="ECO:0000259" key="4">
    <source>
        <dbReference type="Pfam" id="PF00891"/>
    </source>
</evidence>
<dbReference type="Proteomes" id="UP001595851">
    <property type="component" value="Unassembled WGS sequence"/>
</dbReference>
<organism evidence="6 7">
    <name type="scientific">Nonomuraea purpurea</name>
    <dbReference type="NCBI Taxonomy" id="1849276"/>
    <lineage>
        <taxon>Bacteria</taxon>
        <taxon>Bacillati</taxon>
        <taxon>Actinomycetota</taxon>
        <taxon>Actinomycetes</taxon>
        <taxon>Streptosporangiales</taxon>
        <taxon>Streptosporangiaceae</taxon>
        <taxon>Nonomuraea</taxon>
    </lineage>
</organism>
<dbReference type="GO" id="GO:0032259">
    <property type="term" value="P:methylation"/>
    <property type="evidence" value="ECO:0007669"/>
    <property type="project" value="UniProtKB-KW"/>
</dbReference>
<keyword evidence="1 6" id="KW-0489">Methyltransferase</keyword>
<gene>
    <name evidence="6" type="ORF">ACFOY2_08150</name>
</gene>
<keyword evidence="2" id="KW-0808">Transferase</keyword>
<dbReference type="PANTHER" id="PTHR43712:SF2">
    <property type="entry name" value="O-METHYLTRANSFERASE CICE"/>
    <property type="match status" value="1"/>
</dbReference>
<comment type="caution">
    <text evidence="6">The sequence shown here is derived from an EMBL/GenBank/DDBJ whole genome shotgun (WGS) entry which is preliminary data.</text>
</comment>
<name>A0ABV8FZL8_9ACTN</name>
<dbReference type="Gene3D" id="1.10.10.10">
    <property type="entry name" value="Winged helix-like DNA-binding domain superfamily/Winged helix DNA-binding domain"/>
    <property type="match status" value="1"/>
</dbReference>